<dbReference type="AlphaFoldDB" id="A0A6A3G702"/>
<evidence type="ECO:0000313" key="2">
    <source>
        <dbReference type="Proteomes" id="UP000435112"/>
    </source>
</evidence>
<dbReference type="EMBL" id="QXFU01009933">
    <property type="protein sequence ID" value="KAE8954255.1"/>
    <property type="molecule type" value="Genomic_DNA"/>
</dbReference>
<gene>
    <name evidence="1" type="ORF">PR002_g32136</name>
</gene>
<name>A0A6A3G702_9STRA</name>
<accession>A0A6A3G702</accession>
<organism evidence="1 2">
    <name type="scientific">Phytophthora rubi</name>
    <dbReference type="NCBI Taxonomy" id="129364"/>
    <lineage>
        <taxon>Eukaryota</taxon>
        <taxon>Sar</taxon>
        <taxon>Stramenopiles</taxon>
        <taxon>Oomycota</taxon>
        <taxon>Peronosporomycetes</taxon>
        <taxon>Peronosporales</taxon>
        <taxon>Peronosporaceae</taxon>
        <taxon>Phytophthora</taxon>
    </lineage>
</organism>
<protein>
    <submittedName>
        <fullName evidence="1">Uncharacterized protein</fullName>
    </submittedName>
</protein>
<feature type="non-terminal residue" evidence="1">
    <location>
        <position position="1"/>
    </location>
</feature>
<sequence>RELWDVNTVEQMVSEVWSTGGPRRNS</sequence>
<dbReference type="Proteomes" id="UP000435112">
    <property type="component" value="Unassembled WGS sequence"/>
</dbReference>
<proteinExistence type="predicted"/>
<reference evidence="1 2" key="1">
    <citation type="submission" date="2018-09" db="EMBL/GenBank/DDBJ databases">
        <title>Genomic investigation of the strawberry pathogen Phytophthora fragariae indicates pathogenicity is determined by transcriptional variation in three key races.</title>
        <authorList>
            <person name="Adams T.M."/>
            <person name="Armitage A.D."/>
            <person name="Sobczyk M.K."/>
            <person name="Bates H.J."/>
            <person name="Dunwell J.M."/>
            <person name="Nellist C.F."/>
            <person name="Harrison R.J."/>
        </authorList>
    </citation>
    <scope>NUCLEOTIDE SEQUENCE [LARGE SCALE GENOMIC DNA]</scope>
    <source>
        <strain evidence="1 2">SCRP324</strain>
    </source>
</reference>
<evidence type="ECO:0000313" key="1">
    <source>
        <dbReference type="EMBL" id="KAE8954255.1"/>
    </source>
</evidence>
<comment type="caution">
    <text evidence="1">The sequence shown here is derived from an EMBL/GenBank/DDBJ whole genome shotgun (WGS) entry which is preliminary data.</text>
</comment>